<evidence type="ECO:0000313" key="4">
    <source>
        <dbReference type="WBParaSite" id="HPBE_0001330201-mRNA-1"/>
    </source>
</evidence>
<dbReference type="Gene3D" id="3.40.50.410">
    <property type="entry name" value="von Willebrand factor, type A domain"/>
    <property type="match status" value="1"/>
</dbReference>
<reference evidence="2 3" key="1">
    <citation type="submission" date="2018-11" db="EMBL/GenBank/DDBJ databases">
        <authorList>
            <consortium name="Pathogen Informatics"/>
        </authorList>
    </citation>
    <scope>NUCLEOTIDE SEQUENCE [LARGE SCALE GENOMIC DNA]</scope>
</reference>
<proteinExistence type="predicted"/>
<reference evidence="4" key="2">
    <citation type="submission" date="2019-09" db="UniProtKB">
        <authorList>
            <consortium name="WormBaseParasite"/>
        </authorList>
    </citation>
    <scope>IDENTIFICATION</scope>
</reference>
<evidence type="ECO:0000313" key="2">
    <source>
        <dbReference type="EMBL" id="VDO95662.1"/>
    </source>
</evidence>
<keyword evidence="3" id="KW-1185">Reference proteome</keyword>
<dbReference type="Proteomes" id="UP000050761">
    <property type="component" value="Unassembled WGS sequence"/>
</dbReference>
<dbReference type="AlphaFoldDB" id="A0A183FXL3"/>
<dbReference type="SMART" id="SM00327">
    <property type="entry name" value="VWA"/>
    <property type="match status" value="1"/>
</dbReference>
<dbReference type="GO" id="GO:0005737">
    <property type="term" value="C:cytoplasm"/>
    <property type="evidence" value="ECO:0007669"/>
    <property type="project" value="TreeGrafter"/>
</dbReference>
<dbReference type="InterPro" id="IPR039891">
    <property type="entry name" value="VWA8"/>
</dbReference>
<sequence length="335" mass="38174">MPESAKKQVPEHILRKAREISRAEYQKRLKVSLFVRFPSFSFQLLMRVVEMVSGRDYGYSEIAMSEYDADAYMSLWNKIEKQSSHLRSIIEQLEAKKKERYWARHQTAGDLDDGKLIEGITGERNIYRRRIDKVPELGAPQLKPKRLRLCFDVSGSMYRFNGYDKRLQKSLEAALMVMTSFEGKQEKVAYDIIGHSGDGPCTEFITNGRYPKNNKERLDILKQMMAHTQFCASGDYTLEGLDEAIKALSKDKDCDERIVVLISDANLDRYGISPKDLVKIMNKDDSVSSFIILIGSLGLQAQRLQSSLPVGKAFVCENTADLPKIMQNIFTSTLG</sequence>
<evidence type="ECO:0000313" key="3">
    <source>
        <dbReference type="Proteomes" id="UP000050761"/>
    </source>
</evidence>
<organism evidence="3 4">
    <name type="scientific">Heligmosomoides polygyrus</name>
    <name type="common">Parasitic roundworm</name>
    <dbReference type="NCBI Taxonomy" id="6339"/>
    <lineage>
        <taxon>Eukaryota</taxon>
        <taxon>Metazoa</taxon>
        <taxon>Ecdysozoa</taxon>
        <taxon>Nematoda</taxon>
        <taxon>Chromadorea</taxon>
        <taxon>Rhabditida</taxon>
        <taxon>Rhabditina</taxon>
        <taxon>Rhabditomorpha</taxon>
        <taxon>Strongyloidea</taxon>
        <taxon>Heligmosomidae</taxon>
        <taxon>Heligmosomoides</taxon>
    </lineage>
</organism>
<evidence type="ECO:0000259" key="1">
    <source>
        <dbReference type="PROSITE" id="PS50234"/>
    </source>
</evidence>
<dbReference type="EMBL" id="UZAH01027861">
    <property type="protein sequence ID" value="VDO95662.1"/>
    <property type="molecule type" value="Genomic_DNA"/>
</dbReference>
<accession>A0A3P8DHJ8</accession>
<dbReference type="SUPFAM" id="SSF53300">
    <property type="entry name" value="vWA-like"/>
    <property type="match status" value="1"/>
</dbReference>
<gene>
    <name evidence="2" type="ORF">HPBE_LOCUS13303</name>
</gene>
<feature type="domain" description="VWFA" evidence="1">
    <location>
        <begin position="146"/>
        <end position="329"/>
    </location>
</feature>
<dbReference type="PANTHER" id="PTHR21610">
    <property type="entry name" value="VON WILLEBRAND FACTOR A DOMAIN-CONTAINING PROTEIN 8"/>
    <property type="match status" value="1"/>
</dbReference>
<dbReference type="OrthoDB" id="5186at2759"/>
<name>A0A183FXL3_HELPZ</name>
<protein>
    <submittedName>
        <fullName evidence="4">VWFA domain-containing protein</fullName>
    </submittedName>
</protein>
<dbReference type="PROSITE" id="PS50234">
    <property type="entry name" value="VWFA"/>
    <property type="match status" value="1"/>
</dbReference>
<dbReference type="WBParaSite" id="HPBE_0001330201-mRNA-1">
    <property type="protein sequence ID" value="HPBE_0001330201-mRNA-1"/>
    <property type="gene ID" value="HPBE_0001330201"/>
</dbReference>
<dbReference type="InterPro" id="IPR036465">
    <property type="entry name" value="vWFA_dom_sf"/>
</dbReference>
<dbReference type="PANTHER" id="PTHR21610:SF9">
    <property type="entry name" value="VON WILLEBRAND FACTOR A DOMAIN-CONTAINING PROTEIN 8"/>
    <property type="match status" value="1"/>
</dbReference>
<dbReference type="InterPro" id="IPR002035">
    <property type="entry name" value="VWF_A"/>
</dbReference>
<accession>A0A183FXL3</accession>